<name>A0ABQ3P7E6_9ACTN</name>
<dbReference type="PANTHER" id="PTHR43617">
    <property type="entry name" value="L-AMINO ACID N-ACETYLTRANSFERASE"/>
    <property type="match status" value="1"/>
</dbReference>
<dbReference type="CDD" id="cd04301">
    <property type="entry name" value="NAT_SF"/>
    <property type="match status" value="1"/>
</dbReference>
<dbReference type="Pfam" id="PF00583">
    <property type="entry name" value="Acetyltransf_1"/>
    <property type="match status" value="1"/>
</dbReference>
<evidence type="ECO:0000259" key="1">
    <source>
        <dbReference type="PROSITE" id="PS51186"/>
    </source>
</evidence>
<dbReference type="InterPro" id="IPR016181">
    <property type="entry name" value="Acyl_CoA_acyltransferase"/>
</dbReference>
<dbReference type="PROSITE" id="PS51186">
    <property type="entry name" value="GNAT"/>
    <property type="match status" value="1"/>
</dbReference>
<dbReference type="InterPro" id="IPR000182">
    <property type="entry name" value="GNAT_dom"/>
</dbReference>
<gene>
    <name evidence="2" type="ORF">Shyd_22960</name>
</gene>
<feature type="domain" description="N-acetyltransferase" evidence="1">
    <location>
        <begin position="7"/>
        <end position="149"/>
    </location>
</feature>
<dbReference type="EMBL" id="BNDW01000019">
    <property type="protein sequence ID" value="GHI20925.1"/>
    <property type="molecule type" value="Genomic_DNA"/>
</dbReference>
<accession>A0ABQ3P7E6</accession>
<dbReference type="Proteomes" id="UP001052739">
    <property type="component" value="Unassembled WGS sequence"/>
</dbReference>
<comment type="caution">
    <text evidence="2">The sequence shown here is derived from an EMBL/GenBank/DDBJ whole genome shotgun (WGS) entry which is preliminary data.</text>
</comment>
<dbReference type="Gene3D" id="3.40.630.30">
    <property type="match status" value="1"/>
</dbReference>
<sequence>MVGADGFEIRRAGTVAELLAAEHLYDGPARAEWAERFLASSGHVMLIAYAPGGVPAGFATGIEMVHPDKGAELCLYELGVDEAFRRRGLGRALTEALLAEARRRGCAGAWVPVDTDNGPALATYRSAGAVDEGVCAIRAWSFGGGNDRT</sequence>
<dbReference type="RefSeq" id="WP_226651619.1">
    <property type="nucleotide sequence ID" value="NZ_BNBS01000028.1"/>
</dbReference>
<organism evidence="2 3">
    <name type="scientific">Streptomyces hydrogenans</name>
    <dbReference type="NCBI Taxonomy" id="1873719"/>
    <lineage>
        <taxon>Bacteria</taxon>
        <taxon>Bacillati</taxon>
        <taxon>Actinomycetota</taxon>
        <taxon>Actinomycetes</taxon>
        <taxon>Kitasatosporales</taxon>
        <taxon>Streptomycetaceae</taxon>
        <taxon>Streptomyces</taxon>
    </lineage>
</organism>
<dbReference type="SUPFAM" id="SSF55729">
    <property type="entry name" value="Acyl-CoA N-acyltransferases (Nat)"/>
    <property type="match status" value="1"/>
</dbReference>
<dbReference type="InterPro" id="IPR050276">
    <property type="entry name" value="MshD_Acetyltransferase"/>
</dbReference>
<evidence type="ECO:0000313" key="2">
    <source>
        <dbReference type="EMBL" id="GHI20925.1"/>
    </source>
</evidence>
<keyword evidence="3" id="KW-1185">Reference proteome</keyword>
<dbReference type="PANTHER" id="PTHR43617:SF20">
    <property type="entry name" value="N-ALPHA-ACETYLTRANSFERASE RIMI"/>
    <property type="match status" value="1"/>
</dbReference>
<reference evidence="2" key="1">
    <citation type="submission" date="2024-05" db="EMBL/GenBank/DDBJ databases">
        <title>Whole genome shotgun sequence of Streptomyces hydrogenans NBRC 13475.</title>
        <authorList>
            <person name="Komaki H."/>
            <person name="Tamura T."/>
        </authorList>
    </citation>
    <scope>NUCLEOTIDE SEQUENCE</scope>
    <source>
        <strain evidence="2">NBRC 13475</strain>
    </source>
</reference>
<proteinExistence type="predicted"/>
<evidence type="ECO:0000313" key="3">
    <source>
        <dbReference type="Proteomes" id="UP001052739"/>
    </source>
</evidence>
<protein>
    <submittedName>
        <fullName evidence="2">N-acetyltransferase</fullName>
    </submittedName>
</protein>